<dbReference type="Gene3D" id="3.50.50.60">
    <property type="entry name" value="FAD/NAD(P)-binding domain"/>
    <property type="match status" value="1"/>
</dbReference>
<dbReference type="GO" id="GO:0071949">
    <property type="term" value="F:FAD binding"/>
    <property type="evidence" value="ECO:0007669"/>
    <property type="project" value="InterPro"/>
</dbReference>
<accession>A0AAW0BQ79</accession>
<evidence type="ECO:0000256" key="5">
    <source>
        <dbReference type="ARBA" id="ARBA00023033"/>
    </source>
</evidence>
<dbReference type="InterPro" id="IPR050493">
    <property type="entry name" value="FAD-dep_Monooxygenase_BioMet"/>
</dbReference>
<comment type="similarity">
    <text evidence="1">Belongs to the paxM FAD-dependent monooxygenase family.</text>
</comment>
<dbReference type="SUPFAM" id="SSF51905">
    <property type="entry name" value="FAD/NAD(P)-binding domain"/>
    <property type="match status" value="1"/>
</dbReference>
<reference evidence="7 8" key="1">
    <citation type="submission" date="2024-01" db="EMBL/GenBank/DDBJ databases">
        <title>A draft genome for a cacao thread blight-causing isolate of Paramarasmius palmivorus.</title>
        <authorList>
            <person name="Baruah I.K."/>
            <person name="Bukari Y."/>
            <person name="Amoako-Attah I."/>
            <person name="Meinhardt L.W."/>
            <person name="Bailey B.A."/>
            <person name="Cohen S.P."/>
        </authorList>
    </citation>
    <scope>NUCLEOTIDE SEQUENCE [LARGE SCALE GENOMIC DNA]</scope>
    <source>
        <strain evidence="7 8">GH-12</strain>
    </source>
</reference>
<evidence type="ECO:0000256" key="3">
    <source>
        <dbReference type="ARBA" id="ARBA00022827"/>
    </source>
</evidence>
<evidence type="ECO:0000256" key="1">
    <source>
        <dbReference type="ARBA" id="ARBA00007992"/>
    </source>
</evidence>
<dbReference type="InterPro" id="IPR036188">
    <property type="entry name" value="FAD/NAD-bd_sf"/>
</dbReference>
<keyword evidence="5" id="KW-0503">Monooxygenase</keyword>
<evidence type="ECO:0000313" key="8">
    <source>
        <dbReference type="Proteomes" id="UP001383192"/>
    </source>
</evidence>
<organism evidence="7 8">
    <name type="scientific">Paramarasmius palmivorus</name>
    <dbReference type="NCBI Taxonomy" id="297713"/>
    <lineage>
        <taxon>Eukaryota</taxon>
        <taxon>Fungi</taxon>
        <taxon>Dikarya</taxon>
        <taxon>Basidiomycota</taxon>
        <taxon>Agaricomycotina</taxon>
        <taxon>Agaricomycetes</taxon>
        <taxon>Agaricomycetidae</taxon>
        <taxon>Agaricales</taxon>
        <taxon>Marasmiineae</taxon>
        <taxon>Marasmiaceae</taxon>
        <taxon>Paramarasmius</taxon>
    </lineage>
</organism>
<name>A0AAW0BQ79_9AGAR</name>
<proteinExistence type="inferred from homology"/>
<dbReference type="InterPro" id="IPR002938">
    <property type="entry name" value="FAD-bd"/>
</dbReference>
<keyword evidence="4" id="KW-0560">Oxidoreductase</keyword>
<keyword evidence="3" id="KW-0274">FAD</keyword>
<dbReference type="Proteomes" id="UP001383192">
    <property type="component" value="Unassembled WGS sequence"/>
</dbReference>
<dbReference type="GO" id="GO:0004497">
    <property type="term" value="F:monooxygenase activity"/>
    <property type="evidence" value="ECO:0007669"/>
    <property type="project" value="UniProtKB-KW"/>
</dbReference>
<keyword evidence="8" id="KW-1185">Reference proteome</keyword>
<dbReference type="AlphaFoldDB" id="A0AAW0BQ79"/>
<protein>
    <recommendedName>
        <fullName evidence="6">FAD-binding domain-containing protein</fullName>
    </recommendedName>
</protein>
<dbReference type="PRINTS" id="PR00420">
    <property type="entry name" value="RNGMNOXGNASE"/>
</dbReference>
<evidence type="ECO:0000259" key="6">
    <source>
        <dbReference type="Pfam" id="PF01494"/>
    </source>
</evidence>
<comment type="caution">
    <text evidence="7">The sequence shown here is derived from an EMBL/GenBank/DDBJ whole genome shotgun (WGS) entry which is preliminary data.</text>
</comment>
<dbReference type="PANTHER" id="PTHR13789">
    <property type="entry name" value="MONOOXYGENASE"/>
    <property type="match status" value="1"/>
</dbReference>
<dbReference type="Pfam" id="PF01494">
    <property type="entry name" value="FAD_binding_3"/>
    <property type="match status" value="1"/>
</dbReference>
<evidence type="ECO:0000313" key="7">
    <source>
        <dbReference type="EMBL" id="KAK7028856.1"/>
    </source>
</evidence>
<feature type="domain" description="FAD-binding" evidence="6">
    <location>
        <begin position="9"/>
        <end position="374"/>
    </location>
</feature>
<keyword evidence="2" id="KW-0285">Flavoprotein</keyword>
<dbReference type="PANTHER" id="PTHR13789:SF172">
    <property type="entry name" value="HYDROXYLASE, PUTATIVE (AFU_ORTHOLOGUE AFUA_1G12410)-RELATED"/>
    <property type="match status" value="1"/>
</dbReference>
<sequence length="434" mass="48534">MSTPEFKKLNVAVIGGGLGGLAASLSLRRAGHKVTIYERRSFTAEVGASITTAANGTKWLYEWGCDMSIGDPVVQQKLLMRDWKTGEITAEYKMESYKEVWGYETNMVHRQDLHKMLLTAATSPEGEGEPVEVNVDYICERVNTEEGTATFANGETIKADMIIGADGIRSKVRTGLGVIPDMVSAPQTCFRCNVLTKDVKRLDLVDYSLDPAIQIWGGFEVPDINKYFKIVMSSVSGGDVTSFYCFMPTEYALQHVSEGFQFKEVAVEEILVGAYKDCLHEDAKNLLKNSIERMPWRLYLHKPYPHWVKGNIGLLGDAAHPMMPHQSQGACQAFEDAGVLGLVFSKDYPQFTNDVKAGLAMYERIRKPRATRIQTASRKATDDLHERIGFTTVFNKPGQKEDEPDADGWVKLTMKEVNTWDPRKILKEYTSDSA</sequence>
<gene>
    <name evidence="7" type="ORF">VNI00_014869</name>
</gene>
<dbReference type="EMBL" id="JAYKXP010000088">
    <property type="protein sequence ID" value="KAK7028856.1"/>
    <property type="molecule type" value="Genomic_DNA"/>
</dbReference>
<evidence type="ECO:0000256" key="2">
    <source>
        <dbReference type="ARBA" id="ARBA00022630"/>
    </source>
</evidence>
<evidence type="ECO:0000256" key="4">
    <source>
        <dbReference type="ARBA" id="ARBA00023002"/>
    </source>
</evidence>